<evidence type="ECO:0000313" key="1">
    <source>
        <dbReference type="EnsemblProtists" id="HpaP802131"/>
    </source>
</evidence>
<proteinExistence type="predicted"/>
<protein>
    <submittedName>
        <fullName evidence="1">Uncharacterized protein</fullName>
    </submittedName>
</protein>
<dbReference type="HOGENOM" id="CLU_2836660_0_0_1"/>
<dbReference type="InParanoid" id="M4B779"/>
<keyword evidence="2" id="KW-1185">Reference proteome</keyword>
<dbReference type="VEuPathDB" id="FungiDB:HpaG802131"/>
<dbReference type="EnsemblProtists" id="HpaT802131">
    <property type="protein sequence ID" value="HpaP802131"/>
    <property type="gene ID" value="HpaG802131"/>
</dbReference>
<reference evidence="1" key="2">
    <citation type="submission" date="2015-06" db="UniProtKB">
        <authorList>
            <consortium name="EnsemblProtists"/>
        </authorList>
    </citation>
    <scope>IDENTIFICATION</scope>
    <source>
        <strain evidence="1">Emoy2</strain>
    </source>
</reference>
<organism evidence="1 2">
    <name type="scientific">Hyaloperonospora arabidopsidis (strain Emoy2)</name>
    <name type="common">Downy mildew agent</name>
    <name type="synonym">Peronospora arabidopsidis</name>
    <dbReference type="NCBI Taxonomy" id="559515"/>
    <lineage>
        <taxon>Eukaryota</taxon>
        <taxon>Sar</taxon>
        <taxon>Stramenopiles</taxon>
        <taxon>Oomycota</taxon>
        <taxon>Peronosporomycetes</taxon>
        <taxon>Peronosporales</taxon>
        <taxon>Peronosporaceae</taxon>
        <taxon>Hyaloperonospora</taxon>
    </lineage>
</organism>
<accession>M4B779</accession>
<sequence>MGIPCAHPTKDIIAAGGESQKHTFINNVGLNKWFRRSWKRRGLSRGPSSKSWMVSRKGRRIWVHIY</sequence>
<evidence type="ECO:0000313" key="2">
    <source>
        <dbReference type="Proteomes" id="UP000011713"/>
    </source>
</evidence>
<dbReference type="AlphaFoldDB" id="M4B779"/>
<dbReference type="EMBL" id="JH597778">
    <property type="status" value="NOT_ANNOTATED_CDS"/>
    <property type="molecule type" value="Genomic_DNA"/>
</dbReference>
<dbReference type="Proteomes" id="UP000011713">
    <property type="component" value="Unassembled WGS sequence"/>
</dbReference>
<name>M4B779_HYAAE</name>
<reference evidence="2" key="1">
    <citation type="journal article" date="2010" name="Science">
        <title>Signatures of adaptation to obligate biotrophy in the Hyaloperonospora arabidopsidis genome.</title>
        <authorList>
            <person name="Baxter L."/>
            <person name="Tripathy S."/>
            <person name="Ishaque N."/>
            <person name="Boot N."/>
            <person name="Cabral A."/>
            <person name="Kemen E."/>
            <person name="Thines M."/>
            <person name="Ah-Fong A."/>
            <person name="Anderson R."/>
            <person name="Badejoko W."/>
            <person name="Bittner-Eddy P."/>
            <person name="Boore J.L."/>
            <person name="Chibucos M.C."/>
            <person name="Coates M."/>
            <person name="Dehal P."/>
            <person name="Delehaunty K."/>
            <person name="Dong S."/>
            <person name="Downton P."/>
            <person name="Dumas B."/>
            <person name="Fabro G."/>
            <person name="Fronick C."/>
            <person name="Fuerstenberg S.I."/>
            <person name="Fulton L."/>
            <person name="Gaulin E."/>
            <person name="Govers F."/>
            <person name="Hughes L."/>
            <person name="Humphray S."/>
            <person name="Jiang R.H."/>
            <person name="Judelson H."/>
            <person name="Kamoun S."/>
            <person name="Kyung K."/>
            <person name="Meijer H."/>
            <person name="Minx P."/>
            <person name="Morris P."/>
            <person name="Nelson J."/>
            <person name="Phuntumart V."/>
            <person name="Qutob D."/>
            <person name="Rehmany A."/>
            <person name="Rougon-Cardoso A."/>
            <person name="Ryden P."/>
            <person name="Torto-Alalibo T."/>
            <person name="Studholme D."/>
            <person name="Wang Y."/>
            <person name="Win J."/>
            <person name="Wood J."/>
            <person name="Clifton S.W."/>
            <person name="Rogers J."/>
            <person name="Van den Ackerveken G."/>
            <person name="Jones J.D."/>
            <person name="McDowell J.M."/>
            <person name="Beynon J."/>
            <person name="Tyler B.M."/>
        </authorList>
    </citation>
    <scope>NUCLEOTIDE SEQUENCE [LARGE SCALE GENOMIC DNA]</scope>
    <source>
        <strain evidence="2">Emoy2</strain>
    </source>
</reference>